<organism evidence="2 3">
    <name type="scientific">Siculibacillus lacustris</name>
    <dbReference type="NCBI Taxonomy" id="1549641"/>
    <lineage>
        <taxon>Bacteria</taxon>
        <taxon>Pseudomonadati</taxon>
        <taxon>Pseudomonadota</taxon>
        <taxon>Alphaproteobacteria</taxon>
        <taxon>Hyphomicrobiales</taxon>
        <taxon>Ancalomicrobiaceae</taxon>
        <taxon>Siculibacillus</taxon>
    </lineage>
</organism>
<keyword evidence="3" id="KW-1185">Reference proteome</keyword>
<dbReference type="RefSeq" id="WP_131306613.1">
    <property type="nucleotide sequence ID" value="NZ_SJFN01000004.1"/>
</dbReference>
<dbReference type="EMBL" id="SJFN01000004">
    <property type="protein sequence ID" value="TBW40439.1"/>
    <property type="molecule type" value="Genomic_DNA"/>
</dbReference>
<evidence type="ECO:0000313" key="2">
    <source>
        <dbReference type="EMBL" id="TBW40439.1"/>
    </source>
</evidence>
<feature type="transmembrane region" description="Helical" evidence="1">
    <location>
        <begin position="164"/>
        <end position="184"/>
    </location>
</feature>
<evidence type="ECO:0000313" key="3">
    <source>
        <dbReference type="Proteomes" id="UP000292781"/>
    </source>
</evidence>
<keyword evidence="1" id="KW-1133">Transmembrane helix</keyword>
<keyword evidence="1" id="KW-0812">Transmembrane</keyword>
<gene>
    <name evidence="2" type="ORF">EYW49_04470</name>
</gene>
<feature type="transmembrane region" description="Helical" evidence="1">
    <location>
        <begin position="97"/>
        <end position="116"/>
    </location>
</feature>
<accession>A0A4Q9VVZ0</accession>
<dbReference type="Proteomes" id="UP000292781">
    <property type="component" value="Unassembled WGS sequence"/>
</dbReference>
<evidence type="ECO:0000256" key="1">
    <source>
        <dbReference type="SAM" id="Phobius"/>
    </source>
</evidence>
<feature type="transmembrane region" description="Helical" evidence="1">
    <location>
        <begin position="12"/>
        <end position="32"/>
    </location>
</feature>
<feature type="transmembrane region" description="Helical" evidence="1">
    <location>
        <begin position="132"/>
        <end position="152"/>
    </location>
</feature>
<protein>
    <submittedName>
        <fullName evidence="2">Uncharacterized protein</fullName>
    </submittedName>
</protein>
<proteinExistence type="predicted"/>
<feature type="transmembrane region" description="Helical" evidence="1">
    <location>
        <begin position="68"/>
        <end position="90"/>
    </location>
</feature>
<name>A0A4Q9VVZ0_9HYPH</name>
<keyword evidence="1" id="KW-0472">Membrane</keyword>
<comment type="caution">
    <text evidence="2">The sequence shown here is derived from an EMBL/GenBank/DDBJ whole genome shotgun (WGS) entry which is preliminary data.</text>
</comment>
<sequence>MQDCGVARRQVVTSFLASLFWIAAALACFAFLSSVTDIVQTDFIGINPNRSQRHAASLPFIFAPIETIVAVFGVLLVLGPSQLLLSAVVWSAPKRRWLLRVLLSLPFAAVVTWYSYDYLIPGDRYGLTLDNYLIALGAQSVVSLFSCARLYFKADGRPKASRRVGLALIAVGAAIGVAKGLHLVGA</sequence>
<dbReference type="AlphaFoldDB" id="A0A4Q9VVZ0"/>
<dbReference type="OrthoDB" id="9255907at2"/>
<reference evidence="2 3" key="1">
    <citation type="submission" date="2019-02" db="EMBL/GenBank/DDBJ databases">
        <title>Siculibacillus lacustris gen. nov., sp. nov., a new rosette-forming bacterium isolated from a freshwater crater lake (Lake St. Ana, Romania).</title>
        <authorList>
            <person name="Felfoldi T."/>
            <person name="Marton Z."/>
            <person name="Szabo A."/>
            <person name="Mentes A."/>
            <person name="Boka K."/>
            <person name="Marialigeti K."/>
            <person name="Mathe I."/>
            <person name="Koncz M."/>
            <person name="Schumann P."/>
            <person name="Toth E."/>
        </authorList>
    </citation>
    <scope>NUCLEOTIDE SEQUENCE [LARGE SCALE GENOMIC DNA]</scope>
    <source>
        <strain evidence="2 3">SA-279</strain>
    </source>
</reference>